<evidence type="ECO:0000256" key="2">
    <source>
        <dbReference type="ARBA" id="ARBA00022692"/>
    </source>
</evidence>
<feature type="transmembrane region" description="Helical" evidence="6">
    <location>
        <begin position="267"/>
        <end position="289"/>
    </location>
</feature>
<comment type="caution">
    <text evidence="8">The sequence shown here is derived from an EMBL/GenBank/DDBJ whole genome shotgun (WGS) entry which is preliminary data.</text>
</comment>
<dbReference type="AlphaFoldDB" id="R4X7Q8"/>
<keyword evidence="2 6" id="KW-0812">Transmembrane</keyword>
<accession>R4X7Q8</accession>
<feature type="region of interest" description="Disordered" evidence="5">
    <location>
        <begin position="1"/>
        <end position="38"/>
    </location>
</feature>
<dbReference type="PANTHER" id="PTHR11132">
    <property type="entry name" value="SOLUTE CARRIER FAMILY 35"/>
    <property type="match status" value="1"/>
</dbReference>
<feature type="transmembrane region" description="Helical" evidence="6">
    <location>
        <begin position="171"/>
        <end position="189"/>
    </location>
</feature>
<proteinExistence type="predicted"/>
<evidence type="ECO:0000313" key="9">
    <source>
        <dbReference type="Proteomes" id="UP000013776"/>
    </source>
</evidence>
<evidence type="ECO:0000256" key="3">
    <source>
        <dbReference type="ARBA" id="ARBA00022989"/>
    </source>
</evidence>
<comment type="subcellular location">
    <subcellularLocation>
        <location evidence="1">Membrane</location>
        <topology evidence="1">Multi-pass membrane protein</topology>
    </subcellularLocation>
</comment>
<feature type="transmembrane region" description="Helical" evidence="6">
    <location>
        <begin position="323"/>
        <end position="341"/>
    </location>
</feature>
<feature type="transmembrane region" description="Helical" evidence="6">
    <location>
        <begin position="52"/>
        <end position="75"/>
    </location>
</feature>
<evidence type="ECO:0000256" key="4">
    <source>
        <dbReference type="ARBA" id="ARBA00023136"/>
    </source>
</evidence>
<feature type="transmembrane region" description="Helical" evidence="6">
    <location>
        <begin position="201"/>
        <end position="224"/>
    </location>
</feature>
<feature type="compositionally biased region" description="Basic and acidic residues" evidence="5">
    <location>
        <begin position="1"/>
        <end position="14"/>
    </location>
</feature>
<feature type="transmembrane region" description="Helical" evidence="6">
    <location>
        <begin position="144"/>
        <end position="164"/>
    </location>
</feature>
<dbReference type="GO" id="GO:0016020">
    <property type="term" value="C:membrane"/>
    <property type="evidence" value="ECO:0007669"/>
    <property type="project" value="UniProtKB-SubCell"/>
</dbReference>
<dbReference type="Proteomes" id="UP000013776">
    <property type="component" value="Unassembled WGS sequence"/>
</dbReference>
<evidence type="ECO:0000313" key="8">
    <source>
        <dbReference type="EMBL" id="CCG81460.1"/>
    </source>
</evidence>
<sequence>MPSEDNHELDEVRTKLMQSLEQSESATGSESSVELPKPVVQKDSRASSKSQAVVLFWMAINTLATIGIVFTNKAIFSDPHLVKMPVAFAAFHFTCTSLTLFIVSQFGAFEPRLLKPLQILPLCFAFCGNVILPNLSLAFSSVTFYQLVRILLTPGTAALNYAFYNTKISTSAGLAIIPICLGVGITTYFDALSSTSERTTSIYGVFFALTGVTVSCVYTIWIGTFAKKYQVSSMQLLYNQAPWSVLLLLICVPFSDTVPPLSEISRNSMVLVFMSGMFAIMINISQFFIIHGTSALTSTIVGHMKTCSIVSLGWVFGGRMSNMSLLGVIIALSGIFTYSAIQQKK</sequence>
<keyword evidence="9" id="KW-1185">Reference proteome</keyword>
<dbReference type="InterPro" id="IPR050186">
    <property type="entry name" value="TPT_transporter"/>
</dbReference>
<dbReference type="Pfam" id="PF03151">
    <property type="entry name" value="TPT"/>
    <property type="match status" value="1"/>
</dbReference>
<name>R4X7Q8_TAPDE</name>
<evidence type="ECO:0000256" key="5">
    <source>
        <dbReference type="SAM" id="MobiDB-lite"/>
    </source>
</evidence>
<evidence type="ECO:0000256" key="6">
    <source>
        <dbReference type="SAM" id="Phobius"/>
    </source>
</evidence>
<keyword evidence="3 6" id="KW-1133">Transmembrane helix</keyword>
<dbReference type="VEuPathDB" id="FungiDB:TAPDE_001287"/>
<dbReference type="eggNOG" id="KOG1441">
    <property type="taxonomic scope" value="Eukaryota"/>
</dbReference>
<reference evidence="8 9" key="1">
    <citation type="journal article" date="2013" name="MBio">
        <title>Genome sequencing of the plant pathogen Taphrina deformans, the causal agent of peach leaf curl.</title>
        <authorList>
            <person name="Cisse O.H."/>
            <person name="Almeida J.M.G.C.F."/>
            <person name="Fonseca A."/>
            <person name="Kumar A.A."/>
            <person name="Salojaervi J."/>
            <person name="Overmyer K."/>
            <person name="Hauser P.M."/>
            <person name="Pagni M."/>
        </authorList>
    </citation>
    <scope>NUCLEOTIDE SEQUENCE [LARGE SCALE GENOMIC DNA]</scope>
    <source>
        <strain evidence="9">PYCC 5710 / ATCC 11124 / CBS 356.35 / IMI 108563 / JCM 9778 / NBRC 8474</strain>
    </source>
</reference>
<feature type="transmembrane region" description="Helical" evidence="6">
    <location>
        <begin position="119"/>
        <end position="138"/>
    </location>
</feature>
<dbReference type="OrthoDB" id="5547497at2759"/>
<evidence type="ECO:0000259" key="7">
    <source>
        <dbReference type="Pfam" id="PF03151"/>
    </source>
</evidence>
<dbReference type="EMBL" id="CAHR02000041">
    <property type="protein sequence ID" value="CCG81460.1"/>
    <property type="molecule type" value="Genomic_DNA"/>
</dbReference>
<feature type="compositionally biased region" description="Polar residues" evidence="5">
    <location>
        <begin position="16"/>
        <end position="32"/>
    </location>
</feature>
<organism evidence="8 9">
    <name type="scientific">Taphrina deformans (strain PYCC 5710 / ATCC 11124 / CBS 356.35 / IMI 108563 / JCM 9778 / NBRC 8474)</name>
    <name type="common">Peach leaf curl fungus</name>
    <name type="synonym">Lalaria deformans</name>
    <dbReference type="NCBI Taxonomy" id="1097556"/>
    <lineage>
        <taxon>Eukaryota</taxon>
        <taxon>Fungi</taxon>
        <taxon>Dikarya</taxon>
        <taxon>Ascomycota</taxon>
        <taxon>Taphrinomycotina</taxon>
        <taxon>Taphrinomycetes</taxon>
        <taxon>Taphrinales</taxon>
        <taxon>Taphrinaceae</taxon>
        <taxon>Taphrina</taxon>
    </lineage>
</organism>
<feature type="transmembrane region" description="Helical" evidence="6">
    <location>
        <begin position="87"/>
        <end position="107"/>
    </location>
</feature>
<feature type="transmembrane region" description="Helical" evidence="6">
    <location>
        <begin position="296"/>
        <end position="317"/>
    </location>
</feature>
<gene>
    <name evidence="8" type="ORF">TAPDE_001287</name>
</gene>
<evidence type="ECO:0000256" key="1">
    <source>
        <dbReference type="ARBA" id="ARBA00004141"/>
    </source>
</evidence>
<dbReference type="InterPro" id="IPR004853">
    <property type="entry name" value="Sugar_P_trans_dom"/>
</dbReference>
<protein>
    <submittedName>
        <fullName evidence="8">Integral membrane protein</fullName>
    </submittedName>
</protein>
<dbReference type="STRING" id="1097556.R4X7Q8"/>
<keyword evidence="4 6" id="KW-0472">Membrane</keyword>
<feature type="domain" description="Sugar phosphate transporter" evidence="7">
    <location>
        <begin position="53"/>
        <end position="339"/>
    </location>
</feature>